<comment type="caution">
    <text evidence="2">The sequence shown here is derived from an EMBL/GenBank/DDBJ whole genome shotgun (WGS) entry which is preliminary data.</text>
</comment>
<organism evidence="2 3">
    <name type="scientific">Ceratopteris richardii</name>
    <name type="common">Triangle waterfern</name>
    <dbReference type="NCBI Taxonomy" id="49495"/>
    <lineage>
        <taxon>Eukaryota</taxon>
        <taxon>Viridiplantae</taxon>
        <taxon>Streptophyta</taxon>
        <taxon>Embryophyta</taxon>
        <taxon>Tracheophyta</taxon>
        <taxon>Polypodiopsida</taxon>
        <taxon>Polypodiidae</taxon>
        <taxon>Polypodiales</taxon>
        <taxon>Pteridineae</taxon>
        <taxon>Pteridaceae</taxon>
        <taxon>Parkerioideae</taxon>
        <taxon>Ceratopteris</taxon>
    </lineage>
</organism>
<keyword evidence="1" id="KW-0812">Transmembrane</keyword>
<keyword evidence="3" id="KW-1185">Reference proteome</keyword>
<name>A0A8T2VIF7_CERRI</name>
<sequence>MGFSASLRRMIVQDPAVAFSCILAGIGITLPIVVPPIRDALSSGEPVQQPKISEVVSGMTGK</sequence>
<dbReference type="PANTHER" id="PTHR36026">
    <property type="entry name" value="OS05G0542100 PROTEIN"/>
    <property type="match status" value="1"/>
</dbReference>
<dbReference type="OMA" id="NVIAGMT"/>
<reference evidence="2" key="1">
    <citation type="submission" date="2021-08" db="EMBL/GenBank/DDBJ databases">
        <title>WGS assembly of Ceratopteris richardii.</title>
        <authorList>
            <person name="Marchant D.B."/>
            <person name="Chen G."/>
            <person name="Jenkins J."/>
            <person name="Shu S."/>
            <person name="Leebens-Mack J."/>
            <person name="Grimwood J."/>
            <person name="Schmutz J."/>
            <person name="Soltis P."/>
            <person name="Soltis D."/>
            <person name="Chen Z.-H."/>
        </authorList>
    </citation>
    <scope>NUCLEOTIDE SEQUENCE</scope>
    <source>
        <strain evidence="2">Whitten #5841</strain>
        <tissue evidence="2">Leaf</tissue>
    </source>
</reference>
<accession>A0A8T2VIF7</accession>
<dbReference type="AlphaFoldDB" id="A0A8T2VIF7"/>
<keyword evidence="1" id="KW-0472">Membrane</keyword>
<keyword evidence="1" id="KW-1133">Transmembrane helix</keyword>
<dbReference type="PANTHER" id="PTHR36026:SF1">
    <property type="entry name" value="OS05G0542100 PROTEIN"/>
    <property type="match status" value="1"/>
</dbReference>
<proteinExistence type="predicted"/>
<dbReference type="OrthoDB" id="541556at2759"/>
<evidence type="ECO:0000313" key="2">
    <source>
        <dbReference type="EMBL" id="KAH7447030.1"/>
    </source>
</evidence>
<protein>
    <submittedName>
        <fullName evidence="2">Uncharacterized protein</fullName>
    </submittedName>
</protein>
<evidence type="ECO:0000256" key="1">
    <source>
        <dbReference type="SAM" id="Phobius"/>
    </source>
</evidence>
<feature type="transmembrane region" description="Helical" evidence="1">
    <location>
        <begin position="16"/>
        <end position="34"/>
    </location>
</feature>
<dbReference type="Proteomes" id="UP000825935">
    <property type="component" value="Chromosome 1"/>
</dbReference>
<evidence type="ECO:0000313" key="3">
    <source>
        <dbReference type="Proteomes" id="UP000825935"/>
    </source>
</evidence>
<dbReference type="EMBL" id="CM035406">
    <property type="protein sequence ID" value="KAH7447030.1"/>
    <property type="molecule type" value="Genomic_DNA"/>
</dbReference>
<gene>
    <name evidence="2" type="ORF">KP509_01G088300</name>
</gene>